<feature type="domain" description="Glycosyltransferase family 28 N-terminal" evidence="1">
    <location>
        <begin position="6"/>
        <end position="143"/>
    </location>
</feature>
<proteinExistence type="predicted"/>
<evidence type="ECO:0000313" key="4">
    <source>
        <dbReference type="Proteomes" id="UP001596484"/>
    </source>
</evidence>
<name>A0ABW2S485_9NOCA</name>
<comment type="caution">
    <text evidence="3">The sequence shown here is derived from an EMBL/GenBank/DDBJ whole genome shotgun (WGS) entry which is preliminary data.</text>
</comment>
<accession>A0ABW2S485</accession>
<feature type="domain" description="Erythromycin biosynthesis protein CIII-like C-terminal" evidence="2">
    <location>
        <begin position="312"/>
        <end position="406"/>
    </location>
</feature>
<dbReference type="SUPFAM" id="SSF53756">
    <property type="entry name" value="UDP-Glycosyltransferase/glycogen phosphorylase"/>
    <property type="match status" value="1"/>
</dbReference>
<dbReference type="Pfam" id="PF03033">
    <property type="entry name" value="Glyco_transf_28"/>
    <property type="match status" value="1"/>
</dbReference>
<keyword evidence="4" id="KW-1185">Reference proteome</keyword>
<evidence type="ECO:0000313" key="3">
    <source>
        <dbReference type="EMBL" id="MFC7450890.1"/>
    </source>
</evidence>
<dbReference type="Gene3D" id="3.40.50.2000">
    <property type="entry name" value="Glycogen Phosphorylase B"/>
    <property type="match status" value="2"/>
</dbReference>
<dbReference type="InterPro" id="IPR050426">
    <property type="entry name" value="Glycosyltransferase_28"/>
</dbReference>
<dbReference type="InterPro" id="IPR010610">
    <property type="entry name" value="EryCIII-like_C"/>
</dbReference>
<evidence type="ECO:0000259" key="1">
    <source>
        <dbReference type="Pfam" id="PF03033"/>
    </source>
</evidence>
<protein>
    <submittedName>
        <fullName evidence="3">Glycosyltransferase</fullName>
    </submittedName>
</protein>
<dbReference type="InterPro" id="IPR004276">
    <property type="entry name" value="GlycoTrans_28_N"/>
</dbReference>
<gene>
    <name evidence="3" type="ORF">ACFQS9_23615</name>
</gene>
<evidence type="ECO:0000259" key="2">
    <source>
        <dbReference type="Pfam" id="PF06722"/>
    </source>
</evidence>
<dbReference type="RefSeq" id="WP_378408982.1">
    <property type="nucleotide sequence ID" value="NZ_JBHTCS010000028.1"/>
</dbReference>
<dbReference type="InterPro" id="IPR002213">
    <property type="entry name" value="UDP_glucos_trans"/>
</dbReference>
<organism evidence="3 4">
    <name type="scientific">Rhodococcus daqingensis</name>
    <dbReference type="NCBI Taxonomy" id="2479363"/>
    <lineage>
        <taxon>Bacteria</taxon>
        <taxon>Bacillati</taxon>
        <taxon>Actinomycetota</taxon>
        <taxon>Actinomycetes</taxon>
        <taxon>Mycobacteriales</taxon>
        <taxon>Nocardiaceae</taxon>
        <taxon>Rhodococcus</taxon>
    </lineage>
</organism>
<dbReference type="Pfam" id="PF06722">
    <property type="entry name" value="EryCIII-like_C"/>
    <property type="match status" value="1"/>
</dbReference>
<dbReference type="PANTHER" id="PTHR48050">
    <property type="entry name" value="STEROL 3-BETA-GLUCOSYLTRANSFERASE"/>
    <property type="match status" value="1"/>
</dbReference>
<reference evidence="4" key="1">
    <citation type="journal article" date="2019" name="Int. J. Syst. Evol. Microbiol.">
        <title>The Global Catalogue of Microorganisms (GCM) 10K type strain sequencing project: providing services to taxonomists for standard genome sequencing and annotation.</title>
        <authorList>
            <consortium name="The Broad Institute Genomics Platform"/>
            <consortium name="The Broad Institute Genome Sequencing Center for Infectious Disease"/>
            <person name="Wu L."/>
            <person name="Ma J."/>
        </authorList>
    </citation>
    <scope>NUCLEOTIDE SEQUENCE [LARGE SCALE GENOMIC DNA]</scope>
    <source>
        <strain evidence="4">ICMP 19430</strain>
    </source>
</reference>
<dbReference type="CDD" id="cd03784">
    <property type="entry name" value="GT1_Gtf-like"/>
    <property type="match status" value="1"/>
</dbReference>
<sequence length="435" mass="47058">MPGPLIIHAIGSLGDVAPPILLGRELRLRGHQVRVIAGERYAPLVADAGLEHRPLGIDFEELVPVPSWQVWSDGKGLAHTMRDGWRRLRPALETMLSETDAACIGAQAILSSTLAAVGYHIGESHRIPYASLQMQPWEPTREFPHSMAFSGGWSGGWSGGLTNRLGYTLVDQVLWQLTRSAVNRWRTTSLGLDPLPWYGPANRARRQQIPVLCAFSPHVVTPPDDWGSHVHVTGYWFAEGPTDWEPTPGLVDFLGAGPPPVYVGFGSWQPEDEARVHALACSALRGAGVRGVLQGRSLETSDPHRYGTDMFVVGRIPHEWLFPQTAAVVHHGGAGTTGAGLRAGVPNVVCPFQVDQLFWGTRVAALGAGPRPLPVTHLRADVLGSAISTAVRDPGMRAAAAMLGERLRAERGIERACDVIEDCVRHPVIPGQADH</sequence>
<dbReference type="PANTHER" id="PTHR48050:SF13">
    <property type="entry name" value="STEROL 3-BETA-GLUCOSYLTRANSFERASE UGT80A2"/>
    <property type="match status" value="1"/>
</dbReference>
<dbReference type="EMBL" id="JBHTCS010000028">
    <property type="protein sequence ID" value="MFC7450890.1"/>
    <property type="molecule type" value="Genomic_DNA"/>
</dbReference>
<dbReference type="Proteomes" id="UP001596484">
    <property type="component" value="Unassembled WGS sequence"/>
</dbReference>